<evidence type="ECO:0000256" key="3">
    <source>
        <dbReference type="ARBA" id="ARBA00022737"/>
    </source>
</evidence>
<sequence>MESTEHRSCAYGLRHQTRCLSAIRSNDGKSRFILGTQELLKPNEVHLLTFDEDMFEISTTIYTHSHEIWDISASKDDPDLFFTCYKQILDGQQVQSKASLWRMKQEQMDSEEGDLEISHHQHPTGELEHVLSLDVGDGTVKKVIWQDNTEVISVEDWRINIWDIDINQGTVKLTGNIDTPDKSFKFTSAVMNPHAQEVVAVYGRSIQGWNLGSLKPTFAIKDSQPALILCVDYNPNRPFQIATGGDDCKIRIWDIRDPTAGPIMIIQDHTHWVWSVAYNKFHDQLMLTSSSDCQVNLQSIVSISTGADYKYGDASDPEQDLDDENEIADNIPQDAPTDGLVQAFDQHEDSVYQVAWSSVDPWLFLSLSYDGRAVMNQVPSEEKFKIIMN</sequence>
<dbReference type="InterPro" id="IPR040323">
    <property type="entry name" value="EIPR1"/>
</dbReference>
<dbReference type="InterPro" id="IPR019775">
    <property type="entry name" value="WD40_repeat_CS"/>
</dbReference>
<dbReference type="AlphaFoldDB" id="A0A9P6M198"/>
<dbReference type="PANTHER" id="PTHR14205:SF15">
    <property type="entry name" value="EARP AND GARP COMPLEX-INTERACTING PROTEIN 1"/>
    <property type="match status" value="1"/>
</dbReference>
<evidence type="ECO:0000259" key="5">
    <source>
        <dbReference type="Pfam" id="PF23609"/>
    </source>
</evidence>
<dbReference type="EMBL" id="JAAAHW010006483">
    <property type="protein sequence ID" value="KAF9959980.1"/>
    <property type="molecule type" value="Genomic_DNA"/>
</dbReference>
<feature type="domain" description="EIPR1-like beta-propeller" evidence="5">
    <location>
        <begin position="7"/>
        <end position="297"/>
    </location>
</feature>
<dbReference type="InterPro" id="IPR001680">
    <property type="entry name" value="WD40_rpt"/>
</dbReference>
<evidence type="ECO:0000313" key="7">
    <source>
        <dbReference type="Proteomes" id="UP000749646"/>
    </source>
</evidence>
<dbReference type="InterPro" id="IPR036322">
    <property type="entry name" value="WD40_repeat_dom_sf"/>
</dbReference>
<dbReference type="GO" id="GO:0016567">
    <property type="term" value="P:protein ubiquitination"/>
    <property type="evidence" value="ECO:0007669"/>
    <property type="project" value="TreeGrafter"/>
</dbReference>
<name>A0A9P6M198_9FUNG</name>
<protein>
    <submittedName>
        <fullName evidence="6">Protein tssc1</fullName>
    </submittedName>
</protein>
<feature type="repeat" description="WD" evidence="4">
    <location>
        <begin position="221"/>
        <end position="256"/>
    </location>
</feature>
<organism evidence="6 7">
    <name type="scientific">Modicella reniformis</name>
    <dbReference type="NCBI Taxonomy" id="1440133"/>
    <lineage>
        <taxon>Eukaryota</taxon>
        <taxon>Fungi</taxon>
        <taxon>Fungi incertae sedis</taxon>
        <taxon>Mucoromycota</taxon>
        <taxon>Mortierellomycotina</taxon>
        <taxon>Mortierellomycetes</taxon>
        <taxon>Mortierellales</taxon>
        <taxon>Mortierellaceae</taxon>
        <taxon>Modicella</taxon>
    </lineage>
</organism>
<dbReference type="PROSITE" id="PS50082">
    <property type="entry name" value="WD_REPEATS_2"/>
    <property type="match status" value="1"/>
</dbReference>
<comment type="similarity">
    <text evidence="1">Belongs to the WD repeat EIPR1 family.</text>
</comment>
<accession>A0A9P6M198</accession>
<comment type="caution">
    <text evidence="6">The sequence shown here is derived from an EMBL/GenBank/DDBJ whole genome shotgun (WGS) entry which is preliminary data.</text>
</comment>
<proteinExistence type="inferred from homology"/>
<dbReference type="Gene3D" id="2.130.10.10">
    <property type="entry name" value="YVTN repeat-like/Quinoprotein amine dehydrogenase"/>
    <property type="match status" value="1"/>
</dbReference>
<dbReference type="Proteomes" id="UP000749646">
    <property type="component" value="Unassembled WGS sequence"/>
</dbReference>
<gene>
    <name evidence="6" type="primary">TSSC1</name>
    <name evidence="6" type="ORF">BGZ65_012905</name>
</gene>
<evidence type="ECO:0000256" key="4">
    <source>
        <dbReference type="PROSITE-ProRule" id="PRU00221"/>
    </source>
</evidence>
<evidence type="ECO:0000256" key="2">
    <source>
        <dbReference type="ARBA" id="ARBA00022574"/>
    </source>
</evidence>
<dbReference type="InterPro" id="IPR015943">
    <property type="entry name" value="WD40/YVTN_repeat-like_dom_sf"/>
</dbReference>
<dbReference type="PANTHER" id="PTHR14205">
    <property type="entry name" value="WD-REPEAT PROTEIN"/>
    <property type="match status" value="1"/>
</dbReference>
<dbReference type="PROSITE" id="PS00678">
    <property type="entry name" value="WD_REPEATS_1"/>
    <property type="match status" value="1"/>
</dbReference>
<dbReference type="SUPFAM" id="SSF50978">
    <property type="entry name" value="WD40 repeat-like"/>
    <property type="match status" value="1"/>
</dbReference>
<evidence type="ECO:0000313" key="6">
    <source>
        <dbReference type="EMBL" id="KAF9959980.1"/>
    </source>
</evidence>
<keyword evidence="3" id="KW-0677">Repeat</keyword>
<keyword evidence="2 4" id="KW-0853">WD repeat</keyword>
<dbReference type="OrthoDB" id="427795at2759"/>
<dbReference type="SMART" id="SM00320">
    <property type="entry name" value="WD40"/>
    <property type="match status" value="5"/>
</dbReference>
<dbReference type="Pfam" id="PF00400">
    <property type="entry name" value="WD40"/>
    <property type="match status" value="1"/>
</dbReference>
<evidence type="ECO:0000256" key="1">
    <source>
        <dbReference type="ARBA" id="ARBA00005672"/>
    </source>
</evidence>
<keyword evidence="7" id="KW-1185">Reference proteome</keyword>
<reference evidence="6" key="1">
    <citation type="journal article" date="2020" name="Fungal Divers.">
        <title>Resolving the Mortierellaceae phylogeny through synthesis of multi-gene phylogenetics and phylogenomics.</title>
        <authorList>
            <person name="Vandepol N."/>
            <person name="Liber J."/>
            <person name="Desiro A."/>
            <person name="Na H."/>
            <person name="Kennedy M."/>
            <person name="Barry K."/>
            <person name="Grigoriev I.V."/>
            <person name="Miller A.N."/>
            <person name="O'Donnell K."/>
            <person name="Stajich J.E."/>
            <person name="Bonito G."/>
        </authorList>
    </citation>
    <scope>NUCLEOTIDE SEQUENCE</scope>
    <source>
        <strain evidence="6">MES-2147</strain>
    </source>
</reference>
<dbReference type="InterPro" id="IPR059104">
    <property type="entry name" value="Beta-prop_EIPR1-like"/>
</dbReference>
<dbReference type="Pfam" id="PF23609">
    <property type="entry name" value="Beta-prop_EIPR1"/>
    <property type="match status" value="1"/>
</dbReference>